<dbReference type="SUPFAM" id="SSF56176">
    <property type="entry name" value="FAD-binding/transporter-associated domain-like"/>
    <property type="match status" value="1"/>
</dbReference>
<dbReference type="OrthoDB" id="1694385at2759"/>
<dbReference type="InterPro" id="IPR036318">
    <property type="entry name" value="FAD-bd_PCMH-like_sf"/>
</dbReference>
<dbReference type="PANTHER" id="PTHR32448">
    <property type="entry name" value="OS08G0158400 PROTEIN"/>
    <property type="match status" value="1"/>
</dbReference>
<organism evidence="3 4">
    <name type="scientific">Parasponia andersonii</name>
    <name type="common">Sponia andersonii</name>
    <dbReference type="NCBI Taxonomy" id="3476"/>
    <lineage>
        <taxon>Eukaryota</taxon>
        <taxon>Viridiplantae</taxon>
        <taxon>Streptophyta</taxon>
        <taxon>Embryophyta</taxon>
        <taxon>Tracheophyta</taxon>
        <taxon>Spermatophyta</taxon>
        <taxon>Magnoliopsida</taxon>
        <taxon>eudicotyledons</taxon>
        <taxon>Gunneridae</taxon>
        <taxon>Pentapetalae</taxon>
        <taxon>rosids</taxon>
        <taxon>fabids</taxon>
        <taxon>Rosales</taxon>
        <taxon>Cannabaceae</taxon>
        <taxon>Parasponia</taxon>
    </lineage>
</organism>
<evidence type="ECO:0000313" key="4">
    <source>
        <dbReference type="Proteomes" id="UP000237105"/>
    </source>
</evidence>
<reference evidence="4" key="1">
    <citation type="submission" date="2016-06" db="EMBL/GenBank/DDBJ databases">
        <title>Parallel loss of symbiosis genes in relatives of nitrogen-fixing non-legume Parasponia.</title>
        <authorList>
            <person name="Van Velzen R."/>
            <person name="Holmer R."/>
            <person name="Bu F."/>
            <person name="Rutten L."/>
            <person name="Van Zeijl A."/>
            <person name="Liu W."/>
            <person name="Santuari L."/>
            <person name="Cao Q."/>
            <person name="Sharma T."/>
            <person name="Shen D."/>
            <person name="Roswanjaya Y."/>
            <person name="Wardhani T."/>
            <person name="Kalhor M.S."/>
            <person name="Jansen J."/>
            <person name="Van den Hoogen J."/>
            <person name="Gungor B."/>
            <person name="Hartog M."/>
            <person name="Hontelez J."/>
            <person name="Verver J."/>
            <person name="Yang W.-C."/>
            <person name="Schijlen E."/>
            <person name="Repin R."/>
            <person name="Schilthuizen M."/>
            <person name="Schranz E."/>
            <person name="Heidstra R."/>
            <person name="Miyata K."/>
            <person name="Fedorova E."/>
            <person name="Kohlen W."/>
            <person name="Bisseling T."/>
            <person name="Smit S."/>
            <person name="Geurts R."/>
        </authorList>
    </citation>
    <scope>NUCLEOTIDE SEQUENCE [LARGE SCALE GENOMIC DNA]</scope>
    <source>
        <strain evidence="4">cv. WU1-14</strain>
    </source>
</reference>
<dbReference type="Gene3D" id="3.30.465.10">
    <property type="match status" value="1"/>
</dbReference>
<keyword evidence="4" id="KW-1185">Reference proteome</keyword>
<dbReference type="PROSITE" id="PS51387">
    <property type="entry name" value="FAD_PCMH"/>
    <property type="match status" value="1"/>
</dbReference>
<dbReference type="Proteomes" id="UP000237105">
    <property type="component" value="Unassembled WGS sequence"/>
</dbReference>
<proteinExistence type="predicted"/>
<dbReference type="InterPro" id="IPR016169">
    <property type="entry name" value="FAD-bd_PCMH_sub2"/>
</dbReference>
<dbReference type="AlphaFoldDB" id="A0A2P5AQK9"/>
<dbReference type="InterPro" id="IPR006094">
    <property type="entry name" value="Oxid_FAD_bind_N"/>
</dbReference>
<evidence type="ECO:0000256" key="1">
    <source>
        <dbReference type="ARBA" id="ARBA00001974"/>
    </source>
</evidence>
<gene>
    <name evidence="3" type="ORF">PanWU01x14_309630</name>
</gene>
<protein>
    <submittedName>
        <fullName evidence="3">Glycolate oxidase subunit</fullName>
    </submittedName>
</protein>
<sequence length="149" mass="16147">MHSKRPVIYFIPNSTIQNPRFSSPSIPKPLLIITPSNASHVQATVYCSLKHGFQIRTRSGGHDYVGLSYVSEVPFVIMDLGNLILVTVDVHKTAWVEAGATIGEVYYRIAEKSVNLGFPAVFCHTVGVGGHFSGGGYRVLTQKCGLAAN</sequence>
<comment type="cofactor">
    <cofactor evidence="1">
        <name>FAD</name>
        <dbReference type="ChEBI" id="CHEBI:57692"/>
    </cofactor>
</comment>
<dbReference type="InterPro" id="IPR016166">
    <property type="entry name" value="FAD-bd_PCMH"/>
</dbReference>
<evidence type="ECO:0000313" key="3">
    <source>
        <dbReference type="EMBL" id="PON38825.1"/>
    </source>
</evidence>
<name>A0A2P5AQK9_PARAD</name>
<dbReference type="EMBL" id="JXTB01000484">
    <property type="protein sequence ID" value="PON38825.1"/>
    <property type="molecule type" value="Genomic_DNA"/>
</dbReference>
<evidence type="ECO:0000259" key="2">
    <source>
        <dbReference type="PROSITE" id="PS51387"/>
    </source>
</evidence>
<comment type="caution">
    <text evidence="3">The sequence shown here is derived from an EMBL/GenBank/DDBJ whole genome shotgun (WGS) entry which is preliminary data.</text>
</comment>
<dbReference type="Pfam" id="PF01565">
    <property type="entry name" value="FAD_binding_4"/>
    <property type="match status" value="1"/>
</dbReference>
<accession>A0A2P5AQK9</accession>
<dbReference type="GO" id="GO:0071949">
    <property type="term" value="F:FAD binding"/>
    <property type="evidence" value="ECO:0007669"/>
    <property type="project" value="InterPro"/>
</dbReference>
<dbReference type="Gene3D" id="3.30.43.10">
    <property type="entry name" value="Uridine Diphospho-n-acetylenolpyruvylglucosamine Reductase, domain 2"/>
    <property type="match status" value="1"/>
</dbReference>
<dbReference type="InterPro" id="IPR016167">
    <property type="entry name" value="FAD-bd_PCMH_sub1"/>
</dbReference>
<dbReference type="STRING" id="3476.A0A2P5AQK9"/>
<feature type="domain" description="FAD-binding PCMH-type" evidence="2">
    <location>
        <begin position="25"/>
        <end position="149"/>
    </location>
</feature>